<organism evidence="7 8">
    <name type="scientific">Syphacia muris</name>
    <dbReference type="NCBI Taxonomy" id="451379"/>
    <lineage>
        <taxon>Eukaryota</taxon>
        <taxon>Metazoa</taxon>
        <taxon>Ecdysozoa</taxon>
        <taxon>Nematoda</taxon>
        <taxon>Chromadorea</taxon>
        <taxon>Rhabditida</taxon>
        <taxon>Spirurina</taxon>
        <taxon>Oxyuridomorpha</taxon>
        <taxon>Oxyuroidea</taxon>
        <taxon>Oxyuridae</taxon>
        <taxon>Syphacia</taxon>
    </lineage>
</organism>
<evidence type="ECO:0000256" key="4">
    <source>
        <dbReference type="RuleBase" id="RU361235"/>
    </source>
</evidence>
<keyword evidence="3 4" id="KW-0378">Hydrolase</keyword>
<comment type="similarity">
    <text evidence="1 4">Belongs to the type-B carboxylesterase/lipase family.</text>
</comment>
<sequence>MLLCITLLSFNALISNVFCVPQQSEHESERIVVKTSRGAIRGFHVNNNLLNNLYKGEGDVFLGIPFAKPPTGSRRFKKSEIIDKYEETVEANKYGNLCPQLEEKALPKPNDVETSEDCLSLNIFTPNVTDAVNKYPVMVYIYGGALMSGTAEMWMYHGIISNLVNKGVIWVSVNYRVGFYGFFTTYTEEFPPNRGIWDQITALQWIHEEISYFGGDPKRVTVIGHSAGACSASYLAMTPKINPDFVSKIIMMSASAEICFENVYGKFTQSFDRAEQMCNINARDGWTKDKVKKMVTCVSKLNHTQISTYDTNTFRWNAVVDGELFSGYPEEMHWRNIPMLSGTTSEECALYELWKLHSGEAKIDDYKTSKNSWEKPIKWWIEQIYGKDNVNIIMNQVKKEYPIPGKDDDGLAYIQYVTRVLSDMIYIQAVGSEAEMKFLQGLRNIWLWQVDFHTDYFSFYRLQDYKPVFHGIELFLLMQPDYAWSIENEPQRWTNSDLEVSNEIAVQFTEFAKHGRPSQDWEPFEPNRMNYWRIDYFKGAQKNKYPNGYGNKHFQFWKLMNNNYRMNYTKRNGELEPDPSKAYMKTNPTNTNSAKQSELSPAISYRARNSEK</sequence>
<dbReference type="InterPro" id="IPR029058">
    <property type="entry name" value="AB_hydrolase_fold"/>
</dbReference>
<protein>
    <recommendedName>
        <fullName evidence="4">Carboxylic ester hydrolase</fullName>
        <ecNumber evidence="4">3.1.1.-</ecNumber>
    </recommendedName>
</protein>
<feature type="chain" id="PRO_5005733452" description="Carboxylic ester hydrolase" evidence="4">
    <location>
        <begin position="20"/>
        <end position="612"/>
    </location>
</feature>
<evidence type="ECO:0000313" key="7">
    <source>
        <dbReference type="Proteomes" id="UP000046393"/>
    </source>
</evidence>
<evidence type="ECO:0000256" key="5">
    <source>
        <dbReference type="SAM" id="MobiDB-lite"/>
    </source>
</evidence>
<keyword evidence="4" id="KW-0732">Signal</keyword>
<keyword evidence="7" id="KW-1185">Reference proteome</keyword>
<keyword evidence="2" id="KW-0719">Serine esterase</keyword>
<dbReference type="GO" id="GO:0052689">
    <property type="term" value="F:carboxylic ester hydrolase activity"/>
    <property type="evidence" value="ECO:0007669"/>
    <property type="project" value="UniProtKB-KW"/>
</dbReference>
<dbReference type="InterPro" id="IPR002018">
    <property type="entry name" value="CarbesteraseB"/>
</dbReference>
<proteinExistence type="inferred from homology"/>
<dbReference type="PANTHER" id="PTHR11559">
    <property type="entry name" value="CARBOXYLESTERASE"/>
    <property type="match status" value="1"/>
</dbReference>
<evidence type="ECO:0000256" key="1">
    <source>
        <dbReference type="ARBA" id="ARBA00005964"/>
    </source>
</evidence>
<name>A0A0N5A7Y0_9BILA</name>
<reference evidence="8" key="1">
    <citation type="submission" date="2017-02" db="UniProtKB">
        <authorList>
            <consortium name="WormBaseParasite"/>
        </authorList>
    </citation>
    <scope>IDENTIFICATION</scope>
</reference>
<dbReference type="InterPro" id="IPR019826">
    <property type="entry name" value="Carboxylesterase_B_AS"/>
</dbReference>
<dbReference type="EC" id="3.1.1.-" evidence="4"/>
<feature type="signal peptide" evidence="4">
    <location>
        <begin position="1"/>
        <end position="19"/>
    </location>
</feature>
<dbReference type="Pfam" id="PF00135">
    <property type="entry name" value="COesterase"/>
    <property type="match status" value="1"/>
</dbReference>
<evidence type="ECO:0000256" key="2">
    <source>
        <dbReference type="ARBA" id="ARBA00022487"/>
    </source>
</evidence>
<feature type="domain" description="Carboxylesterase type B" evidence="6">
    <location>
        <begin position="31"/>
        <end position="557"/>
    </location>
</feature>
<feature type="region of interest" description="Disordered" evidence="5">
    <location>
        <begin position="570"/>
        <end position="612"/>
    </location>
</feature>
<dbReference type="InterPro" id="IPR050309">
    <property type="entry name" value="Type-B_Carboxylest/Lipase"/>
</dbReference>
<feature type="compositionally biased region" description="Polar residues" evidence="5">
    <location>
        <begin position="586"/>
        <end position="599"/>
    </location>
</feature>
<evidence type="ECO:0000259" key="6">
    <source>
        <dbReference type="Pfam" id="PF00135"/>
    </source>
</evidence>
<dbReference type="WBParaSite" id="SMUV_0000015101-mRNA-1">
    <property type="protein sequence ID" value="SMUV_0000015101-mRNA-1"/>
    <property type="gene ID" value="SMUV_0000015101"/>
</dbReference>
<dbReference type="SUPFAM" id="SSF53474">
    <property type="entry name" value="alpha/beta-Hydrolases"/>
    <property type="match status" value="1"/>
</dbReference>
<dbReference type="PROSITE" id="PS00122">
    <property type="entry name" value="CARBOXYLESTERASE_B_1"/>
    <property type="match status" value="1"/>
</dbReference>
<dbReference type="Gene3D" id="3.40.50.1820">
    <property type="entry name" value="alpha/beta hydrolase"/>
    <property type="match status" value="1"/>
</dbReference>
<accession>A0A0N5A7Y0</accession>
<dbReference type="STRING" id="451379.A0A0N5A7Y0"/>
<dbReference type="ESTHER" id="9bila-a0a0n5a7y0">
    <property type="family name" value="Carb_B_Nematoda"/>
</dbReference>
<dbReference type="AlphaFoldDB" id="A0A0N5A7Y0"/>
<evidence type="ECO:0000313" key="8">
    <source>
        <dbReference type="WBParaSite" id="SMUV_0000015101-mRNA-1"/>
    </source>
</evidence>
<dbReference type="Proteomes" id="UP000046393">
    <property type="component" value="Unplaced"/>
</dbReference>
<evidence type="ECO:0000256" key="3">
    <source>
        <dbReference type="ARBA" id="ARBA00022801"/>
    </source>
</evidence>